<dbReference type="AlphaFoldDB" id="A0A6C0GJJ3"/>
<dbReference type="NCBIfam" id="NF009079">
    <property type="entry name" value="PRK12414.1"/>
    <property type="match status" value="1"/>
</dbReference>
<dbReference type="GO" id="GO:0030170">
    <property type="term" value="F:pyridoxal phosphate binding"/>
    <property type="evidence" value="ECO:0007669"/>
    <property type="project" value="InterPro"/>
</dbReference>
<evidence type="ECO:0000256" key="3">
    <source>
        <dbReference type="ARBA" id="ARBA00022576"/>
    </source>
</evidence>
<dbReference type="PANTHER" id="PTHR43807:SF20">
    <property type="entry name" value="FI04487P"/>
    <property type="match status" value="1"/>
</dbReference>
<keyword evidence="8" id="KW-1185">Reference proteome</keyword>
<dbReference type="InterPro" id="IPR015424">
    <property type="entry name" value="PyrdxlP-dep_Trfase"/>
</dbReference>
<keyword evidence="4 7" id="KW-0808">Transferase</keyword>
<dbReference type="NCBIfam" id="NF006569">
    <property type="entry name" value="PRK09082.1"/>
    <property type="match status" value="1"/>
</dbReference>
<dbReference type="PANTHER" id="PTHR43807">
    <property type="entry name" value="FI04487P"/>
    <property type="match status" value="1"/>
</dbReference>
<reference evidence="7 8" key="1">
    <citation type="submission" date="2020-01" db="EMBL/GenBank/DDBJ databases">
        <authorList>
            <person name="Kim M.K."/>
        </authorList>
    </citation>
    <scope>NUCLEOTIDE SEQUENCE [LARGE SCALE GENOMIC DNA]</scope>
    <source>
        <strain evidence="7 8">172606-1</strain>
    </source>
</reference>
<dbReference type="InterPro" id="IPR015422">
    <property type="entry name" value="PyrdxlP-dep_Trfase_small"/>
</dbReference>
<dbReference type="Gene3D" id="3.90.1150.10">
    <property type="entry name" value="Aspartate Aminotransferase, domain 1"/>
    <property type="match status" value="1"/>
</dbReference>
<evidence type="ECO:0000259" key="6">
    <source>
        <dbReference type="Pfam" id="PF00155"/>
    </source>
</evidence>
<sequence length="392" mass="44267">MQKINTVAPSPAIEITSKLPTVGTTIFTVMTRMAAEYGAISLSQGAPDFPCSNELIDLITHYMKAGFNQYAPMEGLMALREQIALKTERCYGYAPDPLSEVTVVTGATEGLFAAITAVIHPGDEVIVLEPCYDSYIPAIELCGGKAIRISLESETYRIPWQQLANAINSRTRLLIINTPHNPTGTILRKEDIQQLAALLKDTQILLISDEVYEHIIFDGEPHYSVLREPELRERSFVMSSFGKTYHATGWKMGYCIAPAFLTRELRRVHQFLVFSTHTPTQYALADYLKKPETYEDLPAFFQKKRDMFRQMMSQTRFRLLPSEGSYFQLASYAHMTDEGDADYATRLTKEYGVATIPVSAFYKEGTDNKILRFCFAKKDETLEKAVERLAKV</sequence>
<comment type="similarity">
    <text evidence="2">Belongs to the class-I pyridoxal-phosphate-dependent aminotransferase family.</text>
</comment>
<proteinExistence type="inferred from homology"/>
<dbReference type="Proteomes" id="UP000480178">
    <property type="component" value="Chromosome"/>
</dbReference>
<organism evidence="7 8">
    <name type="scientific">Rhodocytophaga rosea</name>
    <dbReference type="NCBI Taxonomy" id="2704465"/>
    <lineage>
        <taxon>Bacteria</taxon>
        <taxon>Pseudomonadati</taxon>
        <taxon>Bacteroidota</taxon>
        <taxon>Cytophagia</taxon>
        <taxon>Cytophagales</taxon>
        <taxon>Rhodocytophagaceae</taxon>
        <taxon>Rhodocytophaga</taxon>
    </lineage>
</organism>
<dbReference type="RefSeq" id="WP_162444126.1">
    <property type="nucleotide sequence ID" value="NZ_CP048222.1"/>
</dbReference>
<dbReference type="KEGG" id="rhoz:GXP67_16395"/>
<evidence type="ECO:0000256" key="2">
    <source>
        <dbReference type="ARBA" id="ARBA00007441"/>
    </source>
</evidence>
<evidence type="ECO:0000313" key="8">
    <source>
        <dbReference type="Proteomes" id="UP000480178"/>
    </source>
</evidence>
<gene>
    <name evidence="7" type="ORF">GXP67_16395</name>
</gene>
<feature type="domain" description="Aminotransferase class I/classII large" evidence="6">
    <location>
        <begin position="40"/>
        <end position="389"/>
    </location>
</feature>
<dbReference type="SUPFAM" id="SSF53383">
    <property type="entry name" value="PLP-dependent transferases"/>
    <property type="match status" value="1"/>
</dbReference>
<dbReference type="EMBL" id="CP048222">
    <property type="protein sequence ID" value="QHT68107.1"/>
    <property type="molecule type" value="Genomic_DNA"/>
</dbReference>
<evidence type="ECO:0000256" key="1">
    <source>
        <dbReference type="ARBA" id="ARBA00001933"/>
    </source>
</evidence>
<accession>A0A6C0GJJ3</accession>
<dbReference type="FunFam" id="3.40.640.10:FF:000033">
    <property type="entry name" value="Aspartate aminotransferase"/>
    <property type="match status" value="1"/>
</dbReference>
<dbReference type="CDD" id="cd00609">
    <property type="entry name" value="AAT_like"/>
    <property type="match status" value="1"/>
</dbReference>
<evidence type="ECO:0000256" key="4">
    <source>
        <dbReference type="ARBA" id="ARBA00022679"/>
    </source>
</evidence>
<dbReference type="InterPro" id="IPR004839">
    <property type="entry name" value="Aminotransferase_I/II_large"/>
</dbReference>
<dbReference type="GO" id="GO:0016212">
    <property type="term" value="F:kynurenine-oxoglutarate transaminase activity"/>
    <property type="evidence" value="ECO:0007669"/>
    <property type="project" value="TreeGrafter"/>
</dbReference>
<evidence type="ECO:0000313" key="7">
    <source>
        <dbReference type="EMBL" id="QHT68107.1"/>
    </source>
</evidence>
<keyword evidence="5" id="KW-0663">Pyridoxal phosphate</keyword>
<dbReference type="GO" id="GO:0005737">
    <property type="term" value="C:cytoplasm"/>
    <property type="evidence" value="ECO:0007669"/>
    <property type="project" value="TreeGrafter"/>
</dbReference>
<comment type="cofactor">
    <cofactor evidence="1">
        <name>pyridoxal 5'-phosphate</name>
        <dbReference type="ChEBI" id="CHEBI:597326"/>
    </cofactor>
</comment>
<protein>
    <submittedName>
        <fullName evidence="7">Aminotransferase class I/II-fold pyridoxal phosphate-dependent enzyme</fullName>
    </submittedName>
</protein>
<name>A0A6C0GJJ3_9BACT</name>
<evidence type="ECO:0000256" key="5">
    <source>
        <dbReference type="ARBA" id="ARBA00022898"/>
    </source>
</evidence>
<dbReference type="InterPro" id="IPR015421">
    <property type="entry name" value="PyrdxlP-dep_Trfase_major"/>
</dbReference>
<dbReference type="Gene3D" id="3.40.640.10">
    <property type="entry name" value="Type I PLP-dependent aspartate aminotransferase-like (Major domain)"/>
    <property type="match status" value="1"/>
</dbReference>
<keyword evidence="3 7" id="KW-0032">Aminotransferase</keyword>
<dbReference type="Pfam" id="PF00155">
    <property type="entry name" value="Aminotran_1_2"/>
    <property type="match status" value="1"/>
</dbReference>
<dbReference type="InterPro" id="IPR051326">
    <property type="entry name" value="Kynurenine-oxoglutarate_AT"/>
</dbReference>